<keyword evidence="2" id="KW-1185">Reference proteome</keyword>
<proteinExistence type="predicted"/>
<name>A0A074MI68_ERYLO</name>
<protein>
    <submittedName>
        <fullName evidence="1">Uncharacterized protein</fullName>
    </submittedName>
</protein>
<gene>
    <name evidence="1" type="ORF">EH31_02500</name>
</gene>
<dbReference type="Proteomes" id="UP000027647">
    <property type="component" value="Unassembled WGS sequence"/>
</dbReference>
<accession>A0A074MI68</accession>
<dbReference type="STRING" id="1044.EH31_02500"/>
<dbReference type="EMBL" id="JMIW01000001">
    <property type="protein sequence ID" value="KEO91558.1"/>
    <property type="molecule type" value="Genomic_DNA"/>
</dbReference>
<evidence type="ECO:0000313" key="2">
    <source>
        <dbReference type="Proteomes" id="UP000027647"/>
    </source>
</evidence>
<organism evidence="1 2">
    <name type="scientific">Erythrobacter longus</name>
    <dbReference type="NCBI Taxonomy" id="1044"/>
    <lineage>
        <taxon>Bacteria</taxon>
        <taxon>Pseudomonadati</taxon>
        <taxon>Pseudomonadota</taxon>
        <taxon>Alphaproteobacteria</taxon>
        <taxon>Sphingomonadales</taxon>
        <taxon>Erythrobacteraceae</taxon>
        <taxon>Erythrobacter/Porphyrobacter group</taxon>
        <taxon>Erythrobacter</taxon>
    </lineage>
</organism>
<dbReference type="OrthoDB" id="7569752at2"/>
<dbReference type="eggNOG" id="ENOG5031B9D">
    <property type="taxonomic scope" value="Bacteria"/>
</dbReference>
<reference evidence="1 2" key="1">
    <citation type="submission" date="2014-04" db="EMBL/GenBank/DDBJ databases">
        <title>A comprehensive comparison of genomes of Erythrobacter spp. strains.</title>
        <authorList>
            <person name="Zheng Q."/>
        </authorList>
    </citation>
    <scope>NUCLEOTIDE SEQUENCE [LARGE SCALE GENOMIC DNA]</scope>
    <source>
        <strain evidence="1 2">DSM 6997</strain>
    </source>
</reference>
<dbReference type="AlphaFoldDB" id="A0A074MI68"/>
<evidence type="ECO:0000313" key="1">
    <source>
        <dbReference type="EMBL" id="KEO91558.1"/>
    </source>
</evidence>
<sequence length="147" mass="15123">MIFALLAASLPLAGHDGSQASDGHPSFCARLAANIGIDDVEVRDGKASWKANALNLGQRVLFGGTATTSVDVAVVEPATVDDYRRASDMCAAQDGGAVCRLTGPVTFEFGWKGSKSETAVMAGEISTVTVQSTKAMCEDQTLAVGAV</sequence>
<comment type="caution">
    <text evidence="1">The sequence shown here is derived from an EMBL/GenBank/DDBJ whole genome shotgun (WGS) entry which is preliminary data.</text>
</comment>